<dbReference type="GO" id="GO:0043022">
    <property type="term" value="F:ribosome binding"/>
    <property type="evidence" value="ECO:0007669"/>
    <property type="project" value="TreeGrafter"/>
</dbReference>
<dbReference type="InterPro" id="IPR032859">
    <property type="entry name" value="KH_dom-like"/>
</dbReference>
<comment type="caution">
    <text evidence="13">The sequence shown here is derived from an EMBL/GenBank/DDBJ whole genome shotgun (WGS) entry which is preliminary data.</text>
</comment>
<feature type="binding site" evidence="9">
    <location>
        <begin position="182"/>
        <end position="189"/>
    </location>
    <ligand>
        <name>GTP</name>
        <dbReference type="ChEBI" id="CHEBI:37565"/>
        <label>2</label>
    </ligand>
</feature>
<dbReference type="CDD" id="cd01894">
    <property type="entry name" value="EngA1"/>
    <property type="match status" value="1"/>
</dbReference>
<reference evidence="13" key="1">
    <citation type="journal article" date="2014" name="Int. J. Syst. Evol. Microbiol.">
        <title>Complete genome sequence of Corynebacterium casei LMG S-19264T (=DSM 44701T), isolated from a smear-ripened cheese.</title>
        <authorList>
            <consortium name="US DOE Joint Genome Institute (JGI-PGF)"/>
            <person name="Walter F."/>
            <person name="Albersmeier A."/>
            <person name="Kalinowski J."/>
            <person name="Ruckert C."/>
        </authorList>
    </citation>
    <scope>NUCLEOTIDE SEQUENCE</scope>
    <source>
        <strain evidence="13">CGMCC 1.12754</strain>
    </source>
</reference>
<evidence type="ECO:0000256" key="9">
    <source>
        <dbReference type="HAMAP-Rule" id="MF_00195"/>
    </source>
</evidence>
<keyword evidence="6 9" id="KW-0342">GTP-binding</keyword>
<evidence type="ECO:0000256" key="4">
    <source>
        <dbReference type="ARBA" id="ARBA00022737"/>
    </source>
</evidence>
<comment type="similarity">
    <text evidence="1 9 10 11">Belongs to the TRAFAC class TrmE-Era-EngA-EngB-Septin-like GTPase superfamily. EngA (Der) GTPase family.</text>
</comment>
<dbReference type="Gene3D" id="3.30.300.20">
    <property type="match status" value="1"/>
</dbReference>
<dbReference type="Pfam" id="PF01926">
    <property type="entry name" value="MMR_HSR1"/>
    <property type="match status" value="2"/>
</dbReference>
<dbReference type="PRINTS" id="PR00326">
    <property type="entry name" value="GTP1OBG"/>
</dbReference>
<dbReference type="GO" id="GO:0005525">
    <property type="term" value="F:GTP binding"/>
    <property type="evidence" value="ECO:0007669"/>
    <property type="project" value="UniProtKB-UniRule"/>
</dbReference>
<dbReference type="SUPFAM" id="SSF52540">
    <property type="entry name" value="P-loop containing nucleoside triphosphate hydrolases"/>
    <property type="match status" value="2"/>
</dbReference>
<feature type="binding site" evidence="9">
    <location>
        <begin position="119"/>
        <end position="122"/>
    </location>
    <ligand>
        <name>GTP</name>
        <dbReference type="ChEBI" id="CHEBI:37565"/>
        <label>1</label>
    </ligand>
</feature>
<comment type="subunit">
    <text evidence="9">Associates with the 50S ribosomal subunit.</text>
</comment>
<evidence type="ECO:0000256" key="10">
    <source>
        <dbReference type="PROSITE-ProRule" id="PRU01049"/>
    </source>
</evidence>
<keyword evidence="3 9" id="KW-0690">Ribosome biogenesis</keyword>
<dbReference type="InterPro" id="IPR006073">
    <property type="entry name" value="GTP-bd"/>
</dbReference>
<sequence>MRKSVVAIVGRPNVGKSTIFNRLVGERISIVEDIPGVTRDRIYAQGEWLTSTFNIIDTGGIEIGDEPLLMLMRQQAELAIDEADVIIFMVNGREGITAADEEVAKILFKSNKPVVLGVNKIDNPEMQDKIYEFYSLGFGEPYPISGSHGLGLGDLLDEVVKHFPENDAEDKDDDTIYFSLIGRPNVGKSSLVNALLNEERVIVSEIEGTTRDAIDTHLHKDDQDFVIIDTAGMRKRGKVYETTEKYSVLRALKAIERSDVVLVLIDAETGIREQDKKIAGYAHDAGRAIVIVVNKWDTIQSDEKAMKEFETKVRSHFQFLDYAPIVFLSAKTKKRLHTLMPMIKMASENHEKRIPTNVLNDVIMDALAMNPTPTMKGKRLKVLYATQVSIKPPSFVVFVNDPELMHFSYERFLENKIRDAFGFVGTPIKIFARRRQ</sequence>
<protein>
    <recommendedName>
        <fullName evidence="2 9">GTPase Der</fullName>
    </recommendedName>
    <alternativeName>
        <fullName evidence="7 9">GTP-binding protein EngA</fullName>
    </alternativeName>
</protein>
<evidence type="ECO:0000256" key="2">
    <source>
        <dbReference type="ARBA" id="ARBA00020953"/>
    </source>
</evidence>
<dbReference type="InterPro" id="IPR016484">
    <property type="entry name" value="GTPase_Der"/>
</dbReference>
<dbReference type="Gene3D" id="3.40.50.300">
    <property type="entry name" value="P-loop containing nucleotide triphosphate hydrolases"/>
    <property type="match status" value="2"/>
</dbReference>
<evidence type="ECO:0000256" key="6">
    <source>
        <dbReference type="ARBA" id="ARBA00023134"/>
    </source>
</evidence>
<evidence type="ECO:0000256" key="1">
    <source>
        <dbReference type="ARBA" id="ARBA00008279"/>
    </source>
</evidence>
<evidence type="ECO:0000256" key="8">
    <source>
        <dbReference type="ARBA" id="ARBA00053470"/>
    </source>
</evidence>
<gene>
    <name evidence="9 13" type="primary">der</name>
    <name evidence="13" type="ORF">GCM10011398_06050</name>
</gene>
<feature type="domain" description="EngA-type G" evidence="12">
    <location>
        <begin position="176"/>
        <end position="351"/>
    </location>
</feature>
<dbReference type="GO" id="GO:0042254">
    <property type="term" value="P:ribosome biogenesis"/>
    <property type="evidence" value="ECO:0007669"/>
    <property type="project" value="UniProtKB-KW"/>
</dbReference>
<keyword evidence="5 9" id="KW-0547">Nucleotide-binding</keyword>
<proteinExistence type="inferred from homology"/>
<evidence type="ECO:0000313" key="14">
    <source>
        <dbReference type="Proteomes" id="UP000622860"/>
    </source>
</evidence>
<dbReference type="CDD" id="cd01895">
    <property type="entry name" value="EngA2"/>
    <property type="match status" value="1"/>
</dbReference>
<dbReference type="EMBL" id="BMFR01000001">
    <property type="protein sequence ID" value="GGG65199.1"/>
    <property type="molecule type" value="Genomic_DNA"/>
</dbReference>
<dbReference type="InterPro" id="IPR015946">
    <property type="entry name" value="KH_dom-like_a/b"/>
</dbReference>
<keyword evidence="14" id="KW-1185">Reference proteome</keyword>
<evidence type="ECO:0000313" key="13">
    <source>
        <dbReference type="EMBL" id="GGG65199.1"/>
    </source>
</evidence>
<feature type="binding site" evidence="9">
    <location>
        <begin position="10"/>
        <end position="17"/>
    </location>
    <ligand>
        <name>GTP</name>
        <dbReference type="ChEBI" id="CHEBI:37565"/>
        <label>1</label>
    </ligand>
</feature>
<dbReference type="RefSeq" id="WP_188453850.1">
    <property type="nucleotide sequence ID" value="NZ_BMFR01000001.1"/>
</dbReference>
<dbReference type="InterPro" id="IPR031166">
    <property type="entry name" value="G_ENGA"/>
</dbReference>
<evidence type="ECO:0000259" key="12">
    <source>
        <dbReference type="PROSITE" id="PS51712"/>
    </source>
</evidence>
<organism evidence="13 14">
    <name type="scientific">Virgibacillus oceani</name>
    <dbReference type="NCBI Taxonomy" id="1479511"/>
    <lineage>
        <taxon>Bacteria</taxon>
        <taxon>Bacillati</taxon>
        <taxon>Bacillota</taxon>
        <taxon>Bacilli</taxon>
        <taxon>Bacillales</taxon>
        <taxon>Bacillaceae</taxon>
        <taxon>Virgibacillus</taxon>
    </lineage>
</organism>
<feature type="binding site" evidence="9">
    <location>
        <begin position="229"/>
        <end position="233"/>
    </location>
    <ligand>
        <name>GTP</name>
        <dbReference type="ChEBI" id="CHEBI:37565"/>
        <label>2</label>
    </ligand>
</feature>
<dbReference type="FunFam" id="3.30.300.20:FF:000004">
    <property type="entry name" value="GTPase Der"/>
    <property type="match status" value="1"/>
</dbReference>
<evidence type="ECO:0000256" key="5">
    <source>
        <dbReference type="ARBA" id="ARBA00022741"/>
    </source>
</evidence>
<dbReference type="FunFam" id="3.40.50.300:FF:000057">
    <property type="entry name" value="GTPase Der"/>
    <property type="match status" value="1"/>
</dbReference>
<comment type="function">
    <text evidence="8 9 11">GTPase that plays an essential role in the late steps of ribosome biogenesis.</text>
</comment>
<dbReference type="AlphaFoldDB" id="A0A917H276"/>
<dbReference type="Pfam" id="PF14714">
    <property type="entry name" value="KH_dom-like"/>
    <property type="match status" value="1"/>
</dbReference>
<dbReference type="FunFam" id="3.40.50.300:FF:000040">
    <property type="entry name" value="GTPase Der"/>
    <property type="match status" value="1"/>
</dbReference>
<dbReference type="InterPro" id="IPR005225">
    <property type="entry name" value="Small_GTP-bd"/>
</dbReference>
<feature type="binding site" evidence="9">
    <location>
        <begin position="57"/>
        <end position="61"/>
    </location>
    <ligand>
        <name>GTP</name>
        <dbReference type="ChEBI" id="CHEBI:37565"/>
        <label>1</label>
    </ligand>
</feature>
<dbReference type="NCBIfam" id="TIGR00231">
    <property type="entry name" value="small_GTP"/>
    <property type="match status" value="2"/>
</dbReference>
<feature type="domain" description="EngA-type G" evidence="12">
    <location>
        <begin position="4"/>
        <end position="167"/>
    </location>
</feature>
<accession>A0A917H276</accession>
<dbReference type="PIRSF" id="PIRSF006485">
    <property type="entry name" value="GTP-binding_EngA"/>
    <property type="match status" value="1"/>
</dbReference>
<dbReference type="HAMAP" id="MF_00195">
    <property type="entry name" value="GTPase_Der"/>
    <property type="match status" value="1"/>
</dbReference>
<dbReference type="PANTHER" id="PTHR43834:SF6">
    <property type="entry name" value="GTPASE DER"/>
    <property type="match status" value="1"/>
</dbReference>
<feature type="binding site" evidence="9">
    <location>
        <begin position="294"/>
        <end position="297"/>
    </location>
    <ligand>
        <name>GTP</name>
        <dbReference type="ChEBI" id="CHEBI:37565"/>
        <label>2</label>
    </ligand>
</feature>
<evidence type="ECO:0000256" key="11">
    <source>
        <dbReference type="RuleBase" id="RU004481"/>
    </source>
</evidence>
<dbReference type="PROSITE" id="PS51712">
    <property type="entry name" value="G_ENGA"/>
    <property type="match status" value="2"/>
</dbReference>
<dbReference type="InterPro" id="IPR027417">
    <property type="entry name" value="P-loop_NTPase"/>
</dbReference>
<evidence type="ECO:0000256" key="7">
    <source>
        <dbReference type="ARBA" id="ARBA00032345"/>
    </source>
</evidence>
<dbReference type="Proteomes" id="UP000622860">
    <property type="component" value="Unassembled WGS sequence"/>
</dbReference>
<name>A0A917H276_9BACI</name>
<keyword evidence="4 11" id="KW-0677">Repeat</keyword>
<dbReference type="NCBIfam" id="TIGR03594">
    <property type="entry name" value="GTPase_EngA"/>
    <property type="match status" value="1"/>
</dbReference>
<evidence type="ECO:0000256" key="3">
    <source>
        <dbReference type="ARBA" id="ARBA00022517"/>
    </source>
</evidence>
<reference evidence="13" key="2">
    <citation type="submission" date="2020-09" db="EMBL/GenBank/DDBJ databases">
        <authorList>
            <person name="Sun Q."/>
            <person name="Zhou Y."/>
        </authorList>
    </citation>
    <scope>NUCLEOTIDE SEQUENCE</scope>
    <source>
        <strain evidence="13">CGMCC 1.12754</strain>
    </source>
</reference>
<dbReference type="PANTHER" id="PTHR43834">
    <property type="entry name" value="GTPASE DER"/>
    <property type="match status" value="1"/>
</dbReference>